<evidence type="ECO:0000256" key="6">
    <source>
        <dbReference type="ARBA" id="ARBA00022692"/>
    </source>
</evidence>
<comment type="similarity">
    <text evidence="3 10">Belongs to the glycosyltransferase 39 family.</text>
</comment>
<evidence type="ECO:0000256" key="10">
    <source>
        <dbReference type="RuleBase" id="RU367007"/>
    </source>
</evidence>
<evidence type="ECO:0000256" key="9">
    <source>
        <dbReference type="ARBA" id="ARBA00093617"/>
    </source>
</evidence>
<sequence length="645" mass="71317">MTDNRHDLPDTPEVGPLPSPGAVEAAVPAASAPGAESVSPREELARWAAGKRPAPTAPTAPTATPLMDNRSGDVLRARLGLRPTSWALAASLRINGWAVTAIVTLLAAVTRFVGLSHPRGLMFDEIYYVKEGYALWHVGYEAEWKEGADALFATGDVAHALTTKPSYVVHPELGKWLIGSGMEIFGVNSFGWRFMPALAGVLTVLLVTRIMMRLTHSPLLAGLAGFFLAIDGIGITESRIALLDNFIGLFATCALYCLVRDRQWMRERLARGLADRPAGSTAPLLLWRPWLLATAISLGLTCSIKWSGLYLLAAVGVLVVVWDVCALRAVRARSWHTAGFLGRGLQDFLYLVPTALVVYVAGWFSWFAHSEAFNRDWAAQRRETGQMLPRSWMPDSLNSLLDYHIRMYRFHVGLDSSHPYMSKPLSWLVQMRPTLFYYPPKEQLGSSCGSDHCVEAISAIGNIPVWWFGIGALAVVITVAVARRDWRMWVPLIGYVGLYLPWFQYPDRTIFSFYTVAFVPCVVMVLALALGSLSGMIPPLPGSAAARDEEYAVIAGTTGPGLPAPRGVIARFLGFGRWRGIANPSFLTEEWIGVSGWRLRYEGLAAMGVVVLLAVAFGLLWWPLWTGQTISYDFWYWHMWFQSWI</sequence>
<feature type="compositionally biased region" description="Low complexity" evidence="11">
    <location>
        <begin position="20"/>
        <end position="38"/>
    </location>
</feature>
<dbReference type="InterPro" id="IPR003342">
    <property type="entry name" value="ArnT-like_N"/>
</dbReference>
<comment type="caution">
    <text evidence="14">The sequence shown here is derived from an EMBL/GenBank/DDBJ whole genome shotgun (WGS) entry which is preliminary data.</text>
</comment>
<feature type="transmembrane region" description="Helical" evidence="10">
    <location>
        <begin position="242"/>
        <end position="259"/>
    </location>
</feature>
<evidence type="ECO:0000256" key="2">
    <source>
        <dbReference type="ARBA" id="ARBA00004922"/>
    </source>
</evidence>
<dbReference type="GO" id="GO:0005886">
    <property type="term" value="C:plasma membrane"/>
    <property type="evidence" value="ECO:0007669"/>
    <property type="project" value="UniProtKB-SubCell"/>
</dbReference>
<feature type="transmembrane region" description="Helical" evidence="10">
    <location>
        <begin position="604"/>
        <end position="625"/>
    </location>
</feature>
<reference evidence="14" key="1">
    <citation type="journal article" date="2014" name="Int. J. Syst. Evol. Microbiol.">
        <title>Complete genome sequence of Corynebacterium casei LMG S-19264T (=DSM 44701T), isolated from a smear-ripened cheese.</title>
        <authorList>
            <consortium name="US DOE Joint Genome Institute (JGI-PGF)"/>
            <person name="Walter F."/>
            <person name="Albersmeier A."/>
            <person name="Kalinowski J."/>
            <person name="Ruckert C."/>
        </authorList>
    </citation>
    <scope>NUCLEOTIDE SEQUENCE</scope>
    <source>
        <strain evidence="14">CGMCC 4.7372</strain>
    </source>
</reference>
<feature type="transmembrane region" description="Helical" evidence="10">
    <location>
        <begin position="219"/>
        <end position="236"/>
    </location>
</feature>
<name>A0A8H9HFC9_9ACTO</name>
<evidence type="ECO:0000313" key="14">
    <source>
        <dbReference type="EMBL" id="GGO99827.1"/>
    </source>
</evidence>
<feature type="domain" description="Protein O-mannosyl-transferase C-terminal four TM" evidence="13">
    <location>
        <begin position="398"/>
        <end position="519"/>
    </location>
</feature>
<keyword evidence="6 10" id="KW-0812">Transmembrane</keyword>
<dbReference type="EC" id="2.4.1.-" evidence="10"/>
<organism evidence="14 15">
    <name type="scientific">Actinomyces gaoshouyii</name>
    <dbReference type="NCBI Taxonomy" id="1960083"/>
    <lineage>
        <taxon>Bacteria</taxon>
        <taxon>Bacillati</taxon>
        <taxon>Actinomycetota</taxon>
        <taxon>Actinomycetes</taxon>
        <taxon>Actinomycetales</taxon>
        <taxon>Actinomycetaceae</taxon>
        <taxon>Actinomyces</taxon>
    </lineage>
</organism>
<evidence type="ECO:0000256" key="11">
    <source>
        <dbReference type="SAM" id="MobiDB-lite"/>
    </source>
</evidence>
<keyword evidence="15" id="KW-1185">Reference proteome</keyword>
<evidence type="ECO:0000256" key="1">
    <source>
        <dbReference type="ARBA" id="ARBA00004127"/>
    </source>
</evidence>
<feature type="region of interest" description="Disordered" evidence="11">
    <location>
        <begin position="1"/>
        <end position="69"/>
    </location>
</feature>
<feature type="domain" description="ArnT-like N-terminal" evidence="12">
    <location>
        <begin position="102"/>
        <end position="356"/>
    </location>
</feature>
<feature type="compositionally biased region" description="Low complexity" evidence="11">
    <location>
        <begin position="53"/>
        <end position="65"/>
    </location>
</feature>
<dbReference type="EMBL" id="BMNJ01000006">
    <property type="protein sequence ID" value="GGO99827.1"/>
    <property type="molecule type" value="Genomic_DNA"/>
</dbReference>
<feature type="transmembrane region" description="Helical" evidence="10">
    <location>
        <begin position="489"/>
        <end position="505"/>
    </location>
</feature>
<reference evidence="14" key="2">
    <citation type="submission" date="2020-09" db="EMBL/GenBank/DDBJ databases">
        <authorList>
            <person name="Sun Q."/>
            <person name="Zhou Y."/>
        </authorList>
    </citation>
    <scope>NUCLEOTIDE SEQUENCE</scope>
    <source>
        <strain evidence="14">CGMCC 4.7372</strain>
    </source>
</reference>
<dbReference type="PANTHER" id="PTHR10050:SF46">
    <property type="entry name" value="PROTEIN O-MANNOSYL-TRANSFERASE 2"/>
    <property type="match status" value="1"/>
</dbReference>
<evidence type="ECO:0000259" key="13">
    <source>
        <dbReference type="Pfam" id="PF16192"/>
    </source>
</evidence>
<dbReference type="GO" id="GO:0012505">
    <property type="term" value="C:endomembrane system"/>
    <property type="evidence" value="ECO:0007669"/>
    <property type="project" value="UniProtKB-SubCell"/>
</dbReference>
<evidence type="ECO:0000256" key="3">
    <source>
        <dbReference type="ARBA" id="ARBA00007222"/>
    </source>
</evidence>
<dbReference type="UniPathway" id="UPA00378"/>
<evidence type="ECO:0000256" key="5">
    <source>
        <dbReference type="ARBA" id="ARBA00022679"/>
    </source>
</evidence>
<evidence type="ECO:0000256" key="4">
    <source>
        <dbReference type="ARBA" id="ARBA00022676"/>
    </source>
</evidence>
<feature type="transmembrane region" description="Helical" evidence="10">
    <location>
        <begin position="348"/>
        <end position="368"/>
    </location>
</feature>
<gene>
    <name evidence="14" type="ORF">GCM10011612_18040</name>
</gene>
<evidence type="ECO:0000259" key="12">
    <source>
        <dbReference type="Pfam" id="PF02366"/>
    </source>
</evidence>
<dbReference type="AlphaFoldDB" id="A0A8H9HFC9"/>
<protein>
    <recommendedName>
        <fullName evidence="9 10">Polyprenol-phosphate-mannose--protein mannosyltransferase</fullName>
        <ecNumber evidence="10">2.4.1.-</ecNumber>
    </recommendedName>
</protein>
<proteinExistence type="inferred from homology"/>
<dbReference type="InterPro" id="IPR027005">
    <property type="entry name" value="PMT-like"/>
</dbReference>
<dbReference type="Proteomes" id="UP000614239">
    <property type="component" value="Unassembled WGS sequence"/>
</dbReference>
<dbReference type="GO" id="GO:0004169">
    <property type="term" value="F:dolichyl-phosphate-mannose-protein mannosyltransferase activity"/>
    <property type="evidence" value="ECO:0007669"/>
    <property type="project" value="UniProtKB-UniRule"/>
</dbReference>
<evidence type="ECO:0000313" key="15">
    <source>
        <dbReference type="Proteomes" id="UP000614239"/>
    </source>
</evidence>
<keyword evidence="8 10" id="KW-0472">Membrane</keyword>
<dbReference type="Pfam" id="PF16192">
    <property type="entry name" value="PMT_4TMC"/>
    <property type="match status" value="1"/>
</dbReference>
<comment type="function">
    <text evidence="10">Protein O-mannosyltransferase that catalyzes the transfer of a single mannose residue from a polyprenol phospho-mannosyl lipidic donor to the hydroxyl group of selected serine and threonine residues in acceptor proteins.</text>
</comment>
<evidence type="ECO:0000256" key="8">
    <source>
        <dbReference type="ARBA" id="ARBA00023136"/>
    </source>
</evidence>
<feature type="transmembrane region" description="Helical" evidence="10">
    <location>
        <begin position="306"/>
        <end position="327"/>
    </location>
</feature>
<feature type="transmembrane region" description="Helical" evidence="10">
    <location>
        <begin position="511"/>
        <end position="530"/>
    </location>
</feature>
<accession>A0A8H9HFC9</accession>
<dbReference type="InterPro" id="IPR032421">
    <property type="entry name" value="PMT_4TMC"/>
</dbReference>
<feature type="transmembrane region" description="Helical" evidence="10">
    <location>
        <begin position="465"/>
        <end position="482"/>
    </location>
</feature>
<dbReference type="PANTHER" id="PTHR10050">
    <property type="entry name" value="DOLICHYL-PHOSPHATE-MANNOSE--PROTEIN MANNOSYLTRANSFERASE"/>
    <property type="match status" value="1"/>
</dbReference>
<keyword evidence="5 10" id="KW-0808">Transferase</keyword>
<feature type="transmembrane region" description="Helical" evidence="10">
    <location>
        <begin position="86"/>
        <end position="109"/>
    </location>
</feature>
<keyword evidence="10" id="KW-1003">Cell membrane</keyword>
<comment type="pathway">
    <text evidence="2 10">Protein modification; protein glycosylation.</text>
</comment>
<keyword evidence="7 10" id="KW-1133">Transmembrane helix</keyword>
<feature type="transmembrane region" description="Helical" evidence="10">
    <location>
        <begin position="190"/>
        <end position="207"/>
    </location>
</feature>
<keyword evidence="4 10" id="KW-0328">Glycosyltransferase</keyword>
<evidence type="ECO:0000256" key="7">
    <source>
        <dbReference type="ARBA" id="ARBA00022989"/>
    </source>
</evidence>
<comment type="subcellular location">
    <subcellularLocation>
        <location evidence="10">Cell membrane</location>
    </subcellularLocation>
    <subcellularLocation>
        <location evidence="1">Endomembrane system</location>
        <topology evidence="1">Multi-pass membrane protein</topology>
    </subcellularLocation>
</comment>
<dbReference type="Pfam" id="PF02366">
    <property type="entry name" value="PMT"/>
    <property type="match status" value="1"/>
</dbReference>